<comment type="caution">
    <text evidence="3">The sequence shown here is derived from an EMBL/GenBank/DDBJ whole genome shotgun (WGS) entry which is preliminary data.</text>
</comment>
<keyword evidence="4" id="KW-1185">Reference proteome</keyword>
<protein>
    <recommendedName>
        <fullName evidence="2">Phospholipid scramblase</fullName>
    </recommendedName>
</protein>
<dbReference type="InterPro" id="IPR025659">
    <property type="entry name" value="Tubby-like_C"/>
</dbReference>
<comment type="function">
    <text evidence="2">May mediate accelerated ATP-independent bidirectional transbilayer migration of phospholipids upon binding calcium ions that results in a loss of phospholipid asymmetry in the plasma membrane.</text>
</comment>
<gene>
    <name evidence="3" type="ORF">RI129_013122</name>
</gene>
<evidence type="ECO:0000313" key="3">
    <source>
        <dbReference type="EMBL" id="KAK5638827.1"/>
    </source>
</evidence>
<proteinExistence type="inferred from homology"/>
<evidence type="ECO:0000256" key="2">
    <source>
        <dbReference type="RuleBase" id="RU363116"/>
    </source>
</evidence>
<dbReference type="GO" id="GO:0017128">
    <property type="term" value="F:phospholipid scramblase activity"/>
    <property type="evidence" value="ECO:0007669"/>
    <property type="project" value="InterPro"/>
</dbReference>
<organism evidence="3 4">
    <name type="scientific">Pyrocoelia pectoralis</name>
    <dbReference type="NCBI Taxonomy" id="417401"/>
    <lineage>
        <taxon>Eukaryota</taxon>
        <taxon>Metazoa</taxon>
        <taxon>Ecdysozoa</taxon>
        <taxon>Arthropoda</taxon>
        <taxon>Hexapoda</taxon>
        <taxon>Insecta</taxon>
        <taxon>Pterygota</taxon>
        <taxon>Neoptera</taxon>
        <taxon>Endopterygota</taxon>
        <taxon>Coleoptera</taxon>
        <taxon>Polyphaga</taxon>
        <taxon>Elateriformia</taxon>
        <taxon>Elateroidea</taxon>
        <taxon>Lampyridae</taxon>
        <taxon>Lampyrinae</taxon>
        <taxon>Pyrocoelia</taxon>
    </lineage>
</organism>
<dbReference type="InterPro" id="IPR005552">
    <property type="entry name" value="Scramblase"/>
</dbReference>
<reference evidence="3 4" key="1">
    <citation type="journal article" date="2024" name="Insects">
        <title>An Improved Chromosome-Level Genome Assembly of the Firefly Pyrocoelia pectoralis.</title>
        <authorList>
            <person name="Fu X."/>
            <person name="Meyer-Rochow V.B."/>
            <person name="Ballantyne L."/>
            <person name="Zhu X."/>
        </authorList>
    </citation>
    <scope>NUCLEOTIDE SEQUENCE [LARGE SCALE GENOMIC DNA]</scope>
    <source>
        <strain evidence="3">XCY_ONT2</strain>
    </source>
</reference>
<sequence length="310" mass="34996">MESGAREEFFKSTQNPPLEYHMGFTLPQGTVMPPQLPGVTKQIPVQSSEYSRPDVPQTTQPATRNENQWMNQPQTIPNCPPGLEYLAYIDQLLIHQTTDTLQAAPGFETENQYYIANKNDQRVYYAKEKSDAFARNCCKAQRSFEMKVFDNFGKEVIHMNRPFACQAFCFFCCLQSMEVFSPPDTPIGTIEQECNLFTPGFTIKNGDGDIVLRIKGPCSLLSCCSDSDFKILSADGQSEVGRILKKSSDYLQETSNKRDNFGLLFPTNLDVRMKAVLIGACFLIDMMYFEATAPSRYQDELSNQGHLSPL</sequence>
<evidence type="ECO:0000313" key="4">
    <source>
        <dbReference type="Proteomes" id="UP001329430"/>
    </source>
</evidence>
<evidence type="ECO:0000256" key="1">
    <source>
        <dbReference type="ARBA" id="ARBA00005350"/>
    </source>
</evidence>
<dbReference type="GO" id="GO:0005886">
    <property type="term" value="C:plasma membrane"/>
    <property type="evidence" value="ECO:0007669"/>
    <property type="project" value="TreeGrafter"/>
</dbReference>
<comment type="similarity">
    <text evidence="1 2">Belongs to the phospholipid scramblase family.</text>
</comment>
<name>A0AAN7ZCZ9_9COLE</name>
<dbReference type="Pfam" id="PF03803">
    <property type="entry name" value="Scramblase"/>
    <property type="match status" value="1"/>
</dbReference>
<dbReference type="EMBL" id="JAVRBK010000010">
    <property type="protein sequence ID" value="KAK5638827.1"/>
    <property type="molecule type" value="Genomic_DNA"/>
</dbReference>
<dbReference type="PANTHER" id="PTHR23248:SF9">
    <property type="entry name" value="PHOSPHOLIPID SCRAMBLASE"/>
    <property type="match status" value="1"/>
</dbReference>
<keyword evidence="2" id="KW-0449">Lipoprotein</keyword>
<keyword evidence="2" id="KW-0564">Palmitate</keyword>
<accession>A0AAN7ZCZ9</accession>
<keyword evidence="2" id="KW-0106">Calcium</keyword>
<dbReference type="Proteomes" id="UP001329430">
    <property type="component" value="Chromosome 10"/>
</dbReference>
<dbReference type="AlphaFoldDB" id="A0AAN7ZCZ9"/>
<comment type="cofactor">
    <cofactor evidence="2">
        <name>Ca(2+)</name>
        <dbReference type="ChEBI" id="CHEBI:29108"/>
    </cofactor>
</comment>
<dbReference type="SUPFAM" id="SSF54518">
    <property type="entry name" value="Tubby C-terminal domain-like"/>
    <property type="match status" value="1"/>
</dbReference>
<dbReference type="PANTHER" id="PTHR23248">
    <property type="entry name" value="PHOSPHOLIPID SCRAMBLASE-RELATED"/>
    <property type="match status" value="1"/>
</dbReference>